<evidence type="ECO:0000256" key="14">
    <source>
        <dbReference type="ARBA" id="ARBA00023136"/>
    </source>
</evidence>
<dbReference type="Pfam" id="PF02267">
    <property type="entry name" value="Rib_hydrolayse"/>
    <property type="match status" value="1"/>
</dbReference>
<dbReference type="Proteomes" id="UP000314985">
    <property type="component" value="Chromosome 8"/>
</dbReference>
<feature type="transmembrane region" description="Helical" evidence="23">
    <location>
        <begin position="29"/>
        <end position="47"/>
    </location>
</feature>
<keyword evidence="13" id="KW-0520">NAD</keyword>
<dbReference type="Proteomes" id="UP000694722">
    <property type="component" value="Unplaced"/>
</dbReference>
<dbReference type="SUPFAM" id="SSF52309">
    <property type="entry name" value="N-(deoxy)ribosyltransferase-like"/>
    <property type="match status" value="1"/>
</dbReference>
<evidence type="ECO:0000256" key="17">
    <source>
        <dbReference type="ARBA" id="ARBA00029787"/>
    </source>
</evidence>
<evidence type="ECO:0000256" key="3">
    <source>
        <dbReference type="ARBA" id="ARBA00011738"/>
    </source>
</evidence>
<dbReference type="GO" id="GO:0016020">
    <property type="term" value="C:membrane"/>
    <property type="evidence" value="ECO:0007669"/>
    <property type="project" value="UniProtKB-SubCell"/>
</dbReference>
<dbReference type="Gene3D" id="1.20.82.10">
    <property type="entry name" value="ADP Ribosyl Cyclase, Chain A, domain 1"/>
    <property type="match status" value="1"/>
</dbReference>
<evidence type="ECO:0000256" key="6">
    <source>
        <dbReference type="ARBA" id="ARBA00015644"/>
    </source>
</evidence>
<keyword evidence="9" id="KW-0378">Hydrolase</keyword>
<evidence type="ECO:0000256" key="2">
    <source>
        <dbReference type="ARBA" id="ARBA00005406"/>
    </source>
</evidence>
<keyword evidence="10" id="KW-0521">NADP</keyword>
<protein>
    <recommendedName>
        <fullName evidence="6">ADP-ribosyl cyclase/cyclic ADP-ribose hydrolase 1</fullName>
        <ecNumber evidence="5">2.4.99.20</ecNumber>
        <ecNumber evidence="4">3.2.2.6</ecNumber>
    </recommendedName>
    <alternativeName>
        <fullName evidence="21">2'-phospho-ADP-ribosyl cyclase</fullName>
    </alternativeName>
    <alternativeName>
        <fullName evidence="19">2'-phospho-ADP-ribosyl cyclase/2'-phospho-cyclic-ADP-ribose transferase</fullName>
    </alternativeName>
    <alternativeName>
        <fullName evidence="17">2'-phospho-cyclic-ADP-ribose transferase</fullName>
    </alternativeName>
    <alternativeName>
        <fullName evidence="20">ADP-ribosyl cyclase 1</fullName>
    </alternativeName>
    <alternativeName>
        <fullName evidence="18">Cyclic ADP-ribose hydrolase 1</fullName>
    </alternativeName>
</protein>
<comment type="similarity">
    <text evidence="2">Belongs to the ADP-ribosyl cyclase family.</text>
</comment>
<dbReference type="EC" id="3.2.2.6" evidence="4"/>
<dbReference type="Ensembl" id="ENSSSCT00070046789.1">
    <property type="protein sequence ID" value="ENSSSCP00070039469.1"/>
    <property type="gene ID" value="ENSSSCG00070023475.1"/>
</dbReference>
<keyword evidence="8 23" id="KW-0812">Transmembrane</keyword>
<dbReference type="Gene3D" id="3.40.50.720">
    <property type="entry name" value="NAD(P)-binding Rossmann-like Domain"/>
    <property type="match status" value="1"/>
</dbReference>
<evidence type="ECO:0000256" key="8">
    <source>
        <dbReference type="ARBA" id="ARBA00022692"/>
    </source>
</evidence>
<dbReference type="AlphaFoldDB" id="A0A4X1V968"/>
<keyword evidence="16" id="KW-0325">Glycoprotein</keyword>
<keyword evidence="15" id="KW-1015">Disulfide bond</keyword>
<name>A0A4X1V968_PIG</name>
<dbReference type="Ensembl" id="ENSSSCT00040083682.1">
    <property type="protein sequence ID" value="ENSSSCP00040036465.1"/>
    <property type="gene ID" value="ENSSSCG00040061273.1"/>
</dbReference>
<dbReference type="OMA" id="PACNRMM"/>
<evidence type="ECO:0000256" key="4">
    <source>
        <dbReference type="ARBA" id="ARBA00011982"/>
    </source>
</evidence>
<evidence type="ECO:0000256" key="11">
    <source>
        <dbReference type="ARBA" id="ARBA00022968"/>
    </source>
</evidence>
<proteinExistence type="inferred from homology"/>
<evidence type="ECO:0000256" key="16">
    <source>
        <dbReference type="ARBA" id="ARBA00023180"/>
    </source>
</evidence>
<sequence>MANHRFSVVSGSEEEEACCSKKAKICLGVFLGLLVLVTVAVVVGILMGRRSPKWNGKGSTVDFQEIILRRCYTYIRVVQPELGDRDCQKIKKAFTDAFISKDPCSAREEDYDLLMKLGHQTVPCDKTVFWSKTKELAHQYTKTQKGLFTLENTLLGYIADDLSWCGKVGSSEINLESCPDRRNCNSNFVSVFWNLLSKRFAENACGMVQVFLNGSISNAFDKTSTFGRVEVHSLQPSKVHTLKAWVIHDSGKTPRDTCSGSSINELQLILRGKNIKFTCQENYRPI</sequence>
<accession>A0A4X1V968</accession>
<evidence type="ECO:0000313" key="25">
    <source>
        <dbReference type="Ensembl" id="ENSSSCP00070039469.1"/>
    </source>
</evidence>
<evidence type="ECO:0000256" key="20">
    <source>
        <dbReference type="ARBA" id="ARBA00031355"/>
    </source>
</evidence>
<evidence type="ECO:0000313" key="26">
    <source>
        <dbReference type="Proteomes" id="UP000314985"/>
    </source>
</evidence>
<keyword evidence="14 23" id="KW-0472">Membrane</keyword>
<dbReference type="PANTHER" id="PTHR10912:SF5">
    <property type="entry name" value="ADP-RIBOSYL CYCLASE_CYCLIC ADP-RIBOSE HYDROLASE 1"/>
    <property type="match status" value="1"/>
</dbReference>
<reference evidence="25 26" key="1">
    <citation type="submission" date="2017-08" db="EMBL/GenBank/DDBJ databases">
        <title>USMARCv1.0.</title>
        <authorList>
            <person name="Hannum G.I."/>
            <person name="Koren S."/>
            <person name="Schroeder S.G."/>
            <person name="Chin S.C."/>
            <person name="Nonneman D.J."/>
            <person name="Becker S.A."/>
            <person name="Rosen B.D."/>
            <person name="Bickhart D.M."/>
            <person name="Putnam N.H."/>
            <person name="Green R.E."/>
            <person name="Tuggle C.K."/>
            <person name="Liu H."/>
            <person name="Rohrer G.A."/>
            <person name="Warr A."/>
            <person name="Hall R."/>
            <person name="Kim K."/>
            <person name="Hume D.A."/>
            <person name="Talbot R."/>
            <person name="Chow W."/>
            <person name="Howe K."/>
            <person name="Schwartz A.S."/>
            <person name="Watson M."/>
            <person name="Archibald A.L."/>
            <person name="Phillippy A.M."/>
            <person name="Smith T.P.L."/>
        </authorList>
    </citation>
    <scope>NUCLEOTIDE SEQUENCE [LARGE SCALE GENOMIC DNA]</scope>
</reference>
<evidence type="ECO:0000256" key="10">
    <source>
        <dbReference type="ARBA" id="ARBA00022857"/>
    </source>
</evidence>
<dbReference type="GO" id="GO:0016740">
    <property type="term" value="F:transferase activity"/>
    <property type="evidence" value="ECO:0007669"/>
    <property type="project" value="UniProtKB-KW"/>
</dbReference>
<gene>
    <name evidence="24" type="primary">CD38</name>
</gene>
<reference evidence="25" key="2">
    <citation type="submission" date="2025-05" db="UniProtKB">
        <authorList>
            <consortium name="Ensembl"/>
        </authorList>
    </citation>
    <scope>IDENTIFICATION</scope>
</reference>
<evidence type="ECO:0000256" key="23">
    <source>
        <dbReference type="SAM" id="Phobius"/>
    </source>
</evidence>
<organism evidence="25 26">
    <name type="scientific">Sus scrofa</name>
    <name type="common">Pig</name>
    <dbReference type="NCBI Taxonomy" id="9823"/>
    <lineage>
        <taxon>Eukaryota</taxon>
        <taxon>Metazoa</taxon>
        <taxon>Chordata</taxon>
        <taxon>Craniata</taxon>
        <taxon>Vertebrata</taxon>
        <taxon>Euteleostomi</taxon>
        <taxon>Mammalia</taxon>
        <taxon>Eutheria</taxon>
        <taxon>Laurasiatheria</taxon>
        <taxon>Artiodactyla</taxon>
        <taxon>Suina</taxon>
        <taxon>Suidae</taxon>
        <taxon>Sus</taxon>
    </lineage>
</organism>
<keyword evidence="11" id="KW-0735">Signal-anchor</keyword>
<dbReference type="CDD" id="cd04759">
    <property type="entry name" value="Rib_hydrolase"/>
    <property type="match status" value="1"/>
</dbReference>
<evidence type="ECO:0000256" key="1">
    <source>
        <dbReference type="ARBA" id="ARBA00004606"/>
    </source>
</evidence>
<evidence type="ECO:0000256" key="7">
    <source>
        <dbReference type="ARBA" id="ARBA00022679"/>
    </source>
</evidence>
<evidence type="ECO:0000256" key="19">
    <source>
        <dbReference type="ARBA" id="ARBA00030418"/>
    </source>
</evidence>
<evidence type="ECO:0000256" key="21">
    <source>
        <dbReference type="ARBA" id="ARBA00031840"/>
    </source>
</evidence>
<evidence type="ECO:0000313" key="24">
    <source>
        <dbReference type="Ensembl" id="ENSSSCP00040036465.1"/>
    </source>
</evidence>
<dbReference type="ExpressionAtlas" id="A0A4X1V968">
    <property type="expression patterns" value="baseline and differential"/>
</dbReference>
<evidence type="ECO:0000256" key="18">
    <source>
        <dbReference type="ARBA" id="ARBA00030272"/>
    </source>
</evidence>
<dbReference type="InterPro" id="IPR003193">
    <property type="entry name" value="ADP-ribosyl_cyclase"/>
</dbReference>
<evidence type="ECO:0000256" key="5">
    <source>
        <dbReference type="ARBA" id="ARBA00012600"/>
    </source>
</evidence>
<evidence type="ECO:0000256" key="12">
    <source>
        <dbReference type="ARBA" id="ARBA00022989"/>
    </source>
</evidence>
<dbReference type="EC" id="2.4.99.20" evidence="5"/>
<dbReference type="GO" id="GO:0061809">
    <property type="term" value="F:NAD+ nucleosidase activity, cyclic ADP-ribose generating"/>
    <property type="evidence" value="ECO:0007669"/>
    <property type="project" value="UniProtKB-EC"/>
</dbReference>
<evidence type="ECO:0000256" key="13">
    <source>
        <dbReference type="ARBA" id="ARBA00023027"/>
    </source>
</evidence>
<evidence type="ECO:0000256" key="15">
    <source>
        <dbReference type="ARBA" id="ARBA00023157"/>
    </source>
</evidence>
<keyword evidence="7" id="KW-0808">Transferase</keyword>
<keyword evidence="12 23" id="KW-1133">Transmembrane helix</keyword>
<dbReference type="Ensembl" id="ENSSSCT00025053725.1">
    <property type="protein sequence ID" value="ENSSSCP00025022885.1"/>
    <property type="gene ID" value="ENSSSCG00025039431.1"/>
</dbReference>
<comment type="subunit">
    <text evidence="3">Homodimer.</text>
</comment>
<comment type="subcellular location">
    <subcellularLocation>
        <location evidence="1">Membrane</location>
        <topology evidence="1">Single-pass type II membrane protein</topology>
    </subcellularLocation>
</comment>
<evidence type="ECO:0000256" key="22">
    <source>
        <dbReference type="ARBA" id="ARBA00049238"/>
    </source>
</evidence>
<dbReference type="SMR" id="A0A4X1V968"/>
<dbReference type="PANTHER" id="PTHR10912">
    <property type="entry name" value="ADP-RIBOSYL CYCLASE"/>
    <property type="match status" value="1"/>
</dbReference>
<comment type="catalytic activity">
    <reaction evidence="22">
        <text>NAD(+) + H2O = ADP-D-ribose + nicotinamide + H(+)</text>
        <dbReference type="Rhea" id="RHEA:16301"/>
        <dbReference type="ChEBI" id="CHEBI:15377"/>
        <dbReference type="ChEBI" id="CHEBI:15378"/>
        <dbReference type="ChEBI" id="CHEBI:17154"/>
        <dbReference type="ChEBI" id="CHEBI:57540"/>
        <dbReference type="ChEBI" id="CHEBI:57967"/>
        <dbReference type="EC" id="3.2.2.6"/>
    </reaction>
</comment>
<dbReference type="Proteomes" id="UP000694727">
    <property type="component" value="Unplaced"/>
</dbReference>
<evidence type="ECO:0000256" key="9">
    <source>
        <dbReference type="ARBA" id="ARBA00022801"/>
    </source>
</evidence>